<dbReference type="EMBL" id="AASHPR010000234">
    <property type="protein sequence ID" value="EFC3528055.1"/>
    <property type="molecule type" value="Genomic_DNA"/>
</dbReference>
<evidence type="ECO:0000313" key="3">
    <source>
        <dbReference type="Proteomes" id="UP000538406"/>
    </source>
</evidence>
<protein>
    <submittedName>
        <fullName evidence="2">Head decoration protein</fullName>
    </submittedName>
</protein>
<proteinExistence type="predicted"/>
<gene>
    <name evidence="2" type="ORF">CTR35_005401</name>
</gene>
<reference evidence="2 3" key="1">
    <citation type="submission" date="2018-08" db="EMBL/GenBank/DDBJ databases">
        <authorList>
            <consortium name="NARMS: The National Antimicrobial Resistance Monitoring System"/>
        </authorList>
    </citation>
    <scope>NUCLEOTIDE SEQUENCE [LARGE SCALE GENOMIC DNA]</scope>
    <source>
        <strain evidence="2 3">FSIS11705178</strain>
    </source>
</reference>
<dbReference type="AlphaFoldDB" id="A0A8S7IS44"/>
<evidence type="ECO:0000256" key="1">
    <source>
        <dbReference type="SAM" id="MobiDB-lite"/>
    </source>
</evidence>
<name>A0A8S7IS44_ECOLX</name>
<accession>A0A8S7IS44</accession>
<dbReference type="Proteomes" id="UP000538406">
    <property type="component" value="Unassembled WGS sequence"/>
</dbReference>
<comment type="caution">
    <text evidence="2">The sequence shown here is derived from an EMBL/GenBank/DDBJ whole genome shotgun (WGS) entry which is preliminary data.</text>
</comment>
<evidence type="ECO:0000313" key="2">
    <source>
        <dbReference type="EMBL" id="EFC3528055.1"/>
    </source>
</evidence>
<feature type="region of interest" description="Disordered" evidence="1">
    <location>
        <begin position="1"/>
        <end position="25"/>
    </location>
</feature>
<feature type="non-terminal residue" evidence="2">
    <location>
        <position position="25"/>
    </location>
</feature>
<sequence>MTSKETFTHYQPLGNSDPAHTATAP</sequence>
<organism evidence="2 3">
    <name type="scientific">Escherichia coli</name>
    <dbReference type="NCBI Taxonomy" id="562"/>
    <lineage>
        <taxon>Bacteria</taxon>
        <taxon>Pseudomonadati</taxon>
        <taxon>Pseudomonadota</taxon>
        <taxon>Gammaproteobacteria</taxon>
        <taxon>Enterobacterales</taxon>
        <taxon>Enterobacteriaceae</taxon>
        <taxon>Escherichia</taxon>
    </lineage>
</organism>